<sequence length="224" mass="24802">MRRSRNSYYYGYDDRPTSWEIVALLVIILLNVWVLRSNYPQWSQRLALVAAVVIAFLEVLSYLGINPVGKDASTASLLRFFTGLAFVVLVALSIGALATYLRPVDVGDRVQFADGSRVVSMKTGQSIGVRADGLEERPRRLDITLAIVNQDDALGECANYTELVTDSNRVRLAKYEADGENGYAISSSLGDGQADLEFDLTVTNVEEENNCVVDISIERARLER</sequence>
<keyword evidence="1" id="KW-1133">Transmembrane helix</keyword>
<keyword evidence="1" id="KW-0472">Membrane</keyword>
<dbReference type="Proteomes" id="UP001138997">
    <property type="component" value="Unassembled WGS sequence"/>
</dbReference>
<evidence type="ECO:0000313" key="2">
    <source>
        <dbReference type="EMBL" id="MCD5316962.1"/>
    </source>
</evidence>
<comment type="caution">
    <text evidence="2">The sequence shown here is derived from an EMBL/GenBank/DDBJ whole genome shotgun (WGS) entry which is preliminary data.</text>
</comment>
<gene>
    <name evidence="2" type="ORF">LR394_39310</name>
</gene>
<reference evidence="2" key="1">
    <citation type="submission" date="2021-11" db="EMBL/GenBank/DDBJ databases">
        <title>Streptomyces corallinus and Kineosporia corallina sp. nov., two new coral-derived marine actinobacteria.</title>
        <authorList>
            <person name="Buangrab K."/>
            <person name="Sutthacheep M."/>
            <person name="Yeemin T."/>
            <person name="Harunari E."/>
            <person name="Igarashi Y."/>
            <person name="Sripreechasak P."/>
            <person name="Kanchanasin P."/>
            <person name="Tanasupawat S."/>
            <person name="Phongsopitanun W."/>
        </authorList>
    </citation>
    <scope>NUCLEOTIDE SEQUENCE</scope>
    <source>
        <strain evidence="2">JCM 31032</strain>
    </source>
</reference>
<dbReference type="RefSeq" id="WP_231449814.1">
    <property type="nucleotide sequence ID" value="NZ_JAJOMB010000037.1"/>
</dbReference>
<keyword evidence="1" id="KW-0812">Transmembrane</keyword>
<keyword evidence="3" id="KW-1185">Reference proteome</keyword>
<accession>A0A9X1SY69</accession>
<organism evidence="2 3">
    <name type="scientific">Kineosporia babensis</name>
    <dbReference type="NCBI Taxonomy" id="499548"/>
    <lineage>
        <taxon>Bacteria</taxon>
        <taxon>Bacillati</taxon>
        <taxon>Actinomycetota</taxon>
        <taxon>Actinomycetes</taxon>
        <taxon>Kineosporiales</taxon>
        <taxon>Kineosporiaceae</taxon>
        <taxon>Kineosporia</taxon>
    </lineage>
</organism>
<dbReference type="EMBL" id="JAJOMB010000037">
    <property type="protein sequence ID" value="MCD5316962.1"/>
    <property type="molecule type" value="Genomic_DNA"/>
</dbReference>
<proteinExistence type="predicted"/>
<feature type="transmembrane region" description="Helical" evidence="1">
    <location>
        <begin position="77"/>
        <end position="101"/>
    </location>
</feature>
<name>A0A9X1SY69_9ACTN</name>
<feature type="transmembrane region" description="Helical" evidence="1">
    <location>
        <begin position="17"/>
        <end position="34"/>
    </location>
</feature>
<evidence type="ECO:0000313" key="3">
    <source>
        <dbReference type="Proteomes" id="UP001138997"/>
    </source>
</evidence>
<protein>
    <submittedName>
        <fullName evidence="2">Uncharacterized protein</fullName>
    </submittedName>
</protein>
<feature type="transmembrane region" description="Helical" evidence="1">
    <location>
        <begin position="46"/>
        <end position="65"/>
    </location>
</feature>
<dbReference type="AlphaFoldDB" id="A0A9X1SY69"/>
<evidence type="ECO:0000256" key="1">
    <source>
        <dbReference type="SAM" id="Phobius"/>
    </source>
</evidence>